<reference evidence="3 4" key="1">
    <citation type="journal article" date="2019" name="Int. J. Syst. Evol. Microbiol.">
        <title>The Draft Whole-Genome Sequence of the Antibiotic Producer Empedobacter haloabium ATCC 31962 Provides Indications for Its Taxonomic Reclassification.</title>
        <authorList>
            <person name="Miess H."/>
            <person name="Arlt P."/>
            <person name="Apel A.K."/>
            <person name="Weber T."/>
            <person name="Nieselt K."/>
            <person name="Hanssen F."/>
            <person name="Czemmel S."/>
            <person name="Nahnsen S."/>
            <person name="Gross H."/>
        </authorList>
    </citation>
    <scope>NUCLEOTIDE SEQUENCE [LARGE SCALE GENOMIC DNA]</scope>
    <source>
        <strain evidence="3 4">ATCC 31962</strain>
    </source>
</reference>
<dbReference type="Proteomes" id="UP000321323">
    <property type="component" value="Chromosome"/>
</dbReference>
<evidence type="ECO:0000256" key="1">
    <source>
        <dbReference type="SAM" id="SignalP"/>
    </source>
</evidence>
<sequence>MSDKKSAVLLAGALVAGMLAAPAALAAWNGTKFGTRVENLAVRTFDLAPADGIDAGYTMGDVTTTFTLRESYSKWQTVTGSIAAPDTLTITDGPSFGQASWYGQPGELAVSAQSDERALGGFNVSIVQTFVVTVAPRTAFVITGSTHSTGHAYGTQSTNYSGHYFRASIDAGGTYHNEMGINMSPHWRDIDQTDDFAVSFANMSDVARAITVQYRLSTEGYALVVPEPSTYMMLAAGLLGVAGRIRTARRNAAHSASNAG</sequence>
<dbReference type="Pfam" id="PF07589">
    <property type="entry name" value="PEP-CTERM"/>
    <property type="match status" value="1"/>
</dbReference>
<evidence type="ECO:0000259" key="2">
    <source>
        <dbReference type="Pfam" id="PF07589"/>
    </source>
</evidence>
<feature type="chain" id="PRO_5045899156" evidence="1">
    <location>
        <begin position="27"/>
        <end position="260"/>
    </location>
</feature>
<dbReference type="EMBL" id="CP136508">
    <property type="protein sequence ID" value="WUR11839.1"/>
    <property type="molecule type" value="Genomic_DNA"/>
</dbReference>
<feature type="signal peptide" evidence="1">
    <location>
        <begin position="1"/>
        <end position="26"/>
    </location>
</feature>
<dbReference type="NCBIfam" id="TIGR02595">
    <property type="entry name" value="PEP_CTERM"/>
    <property type="match status" value="1"/>
</dbReference>
<protein>
    <submittedName>
        <fullName evidence="3">PEP-CTERM sorting domain-containing protein</fullName>
    </submittedName>
</protein>
<name>A0ABZ1UH06_9BURK</name>
<feature type="domain" description="Ice-binding protein C-terminal" evidence="2">
    <location>
        <begin position="225"/>
        <end position="246"/>
    </location>
</feature>
<organism evidence="3 4">
    <name type="scientific">[Empedobacter] haloabium</name>
    <dbReference type="NCBI Taxonomy" id="592317"/>
    <lineage>
        <taxon>Bacteria</taxon>
        <taxon>Pseudomonadati</taxon>
        <taxon>Pseudomonadota</taxon>
        <taxon>Betaproteobacteria</taxon>
        <taxon>Burkholderiales</taxon>
        <taxon>Oxalobacteraceae</taxon>
        <taxon>Telluria group</taxon>
        <taxon>Telluria group incertae sedis</taxon>
    </lineage>
</organism>
<evidence type="ECO:0000313" key="3">
    <source>
        <dbReference type="EMBL" id="WUR11839.1"/>
    </source>
</evidence>
<proteinExistence type="predicted"/>
<accession>A0ABZ1UH06</accession>
<keyword evidence="4" id="KW-1185">Reference proteome</keyword>
<gene>
    <name evidence="3" type="ORF">E7V67_019335</name>
</gene>
<keyword evidence="1" id="KW-0732">Signal</keyword>
<evidence type="ECO:0000313" key="4">
    <source>
        <dbReference type="Proteomes" id="UP000321323"/>
    </source>
</evidence>
<dbReference type="InterPro" id="IPR013424">
    <property type="entry name" value="Ice-binding_C"/>
</dbReference>